<evidence type="ECO:0000313" key="1">
    <source>
        <dbReference type="EMBL" id="CAK5048855.1"/>
    </source>
</evidence>
<dbReference type="Proteomes" id="UP001497535">
    <property type="component" value="Unassembled WGS sequence"/>
</dbReference>
<evidence type="ECO:0000313" key="2">
    <source>
        <dbReference type="Proteomes" id="UP001497535"/>
    </source>
</evidence>
<gene>
    <name evidence="1" type="ORF">MENTE1834_LOCUS12868</name>
</gene>
<proteinExistence type="predicted"/>
<dbReference type="EMBL" id="CAVMJV010000013">
    <property type="protein sequence ID" value="CAK5048855.1"/>
    <property type="molecule type" value="Genomic_DNA"/>
</dbReference>
<name>A0ACB0YJC9_MELEN</name>
<protein>
    <submittedName>
        <fullName evidence="1">Uncharacterized protein</fullName>
    </submittedName>
</protein>
<organism evidence="1 2">
    <name type="scientific">Meloidogyne enterolobii</name>
    <name type="common">Root-knot nematode worm</name>
    <name type="synonym">Meloidogyne mayaguensis</name>
    <dbReference type="NCBI Taxonomy" id="390850"/>
    <lineage>
        <taxon>Eukaryota</taxon>
        <taxon>Metazoa</taxon>
        <taxon>Ecdysozoa</taxon>
        <taxon>Nematoda</taxon>
        <taxon>Chromadorea</taxon>
        <taxon>Rhabditida</taxon>
        <taxon>Tylenchina</taxon>
        <taxon>Tylenchomorpha</taxon>
        <taxon>Tylenchoidea</taxon>
        <taxon>Meloidogynidae</taxon>
        <taxon>Meloidogyninae</taxon>
        <taxon>Meloidogyne</taxon>
    </lineage>
</organism>
<keyword evidence="2" id="KW-1185">Reference proteome</keyword>
<comment type="caution">
    <text evidence="1">The sequence shown here is derived from an EMBL/GenBank/DDBJ whole genome shotgun (WGS) entry which is preliminary data.</text>
</comment>
<reference evidence="1" key="1">
    <citation type="submission" date="2023-11" db="EMBL/GenBank/DDBJ databases">
        <authorList>
            <person name="Poullet M."/>
        </authorList>
    </citation>
    <scope>NUCLEOTIDE SEQUENCE</scope>
    <source>
        <strain evidence="1">E1834</strain>
    </source>
</reference>
<sequence>MDAKQLQQVLEAVLKQQAQTTSTANNATLASALSGRITTFNYDPENGSTFESWFKRFGTLINDDGKDLPDASKVRLLVGKLGEEEYAKYSNSVAPDTPDIITFNLFFHFNL</sequence>
<accession>A0ACB0YJC9</accession>